<dbReference type="Gene3D" id="1.10.290.10">
    <property type="entry name" value="Topoisomerase I, domain 4"/>
    <property type="match status" value="1"/>
</dbReference>
<dbReference type="GO" id="GO:0043597">
    <property type="term" value="C:cytoplasmic replication fork"/>
    <property type="evidence" value="ECO:0007669"/>
    <property type="project" value="TreeGrafter"/>
</dbReference>
<dbReference type="InterPro" id="IPR003601">
    <property type="entry name" value="Topo_IA_2"/>
</dbReference>
<dbReference type="Gene3D" id="2.70.20.10">
    <property type="entry name" value="Topoisomerase I, domain 3"/>
    <property type="match status" value="1"/>
</dbReference>
<dbReference type="PANTHER" id="PTHR11390">
    <property type="entry name" value="PROKARYOTIC DNA TOPOISOMERASE"/>
    <property type="match status" value="1"/>
</dbReference>
<dbReference type="PANTHER" id="PTHR11390:SF21">
    <property type="entry name" value="DNA TOPOISOMERASE 3-ALPHA"/>
    <property type="match status" value="1"/>
</dbReference>
<evidence type="ECO:0000256" key="4">
    <source>
        <dbReference type="ARBA" id="ARBA00022723"/>
    </source>
</evidence>
<dbReference type="NCBIfam" id="NF005829">
    <property type="entry name" value="PRK07726.1"/>
    <property type="match status" value="1"/>
</dbReference>
<evidence type="ECO:0000256" key="10">
    <source>
        <dbReference type="ARBA" id="ARBA00032235"/>
    </source>
</evidence>
<dbReference type="CDD" id="cd00186">
    <property type="entry name" value="TOP1Ac"/>
    <property type="match status" value="1"/>
</dbReference>
<dbReference type="InterPro" id="IPR034144">
    <property type="entry name" value="TOPRIM_TopoIII"/>
</dbReference>
<dbReference type="SMART" id="SM00436">
    <property type="entry name" value="TOP1Bc"/>
    <property type="match status" value="1"/>
</dbReference>
<dbReference type="AlphaFoldDB" id="A0A238XYP0"/>
<name>A0A238XYP0_9FLAO</name>
<sequence>MKVCIAEKPSVAREIATVLGANTKRDGYFEGNGYAVTYTFGHLCTLFEPNDYKPYWKSWDLNNLPMLPEKFQTKVVANDGIQKQFNIVKSLFDKADVIINCGDAGQEGELIQRWVINQAEYKGKVERLWISSLTTEAIKEGFQNLKPSEDYDNLYYAGFSRAIGDWLLGMNATRLYTVKHGGYKQMLSVGRVQTPTLAMVVNRFKEIENFKPQPYWELQTMYRETLFNCEEGRFLKKEEGERFANKVKESDFEIVSVTKKAGKEYAPKLFDLTGLQVYCNNKFGFSADETLKIAQKLYEQKAVTYPRVDTTFLPNDVYPKVGGILKNLTKYRTLTEPILGKKIKKSSKVFNDKKVTDHHAIIPTGIEINLQYNQQQVYDIITKRFIAVFYDECKVSNTAVIGKADDVTFKTTGKEILEKGWRVVFDASTSLSMTNSKVKEAGILPTFTKGEKGTHIPSFLEKQTKPPNNFTEATLLRAMETAGKQVDDENLREVMKENGIGRPSTRANIIETLFRRKYIERKKKLLIPTSTGIQLINTIQNELLKSAELTGQWEKRLKEIEQGTFNAGTFIKNMKKMVDHLVYEVRSEQRRANISAETATPKKQVSASAGKTTKKKKGITQEKCPKCKQGTILKGSSAYGCSNYKNGCDFKLPFKFLDKGISENQFIRLLQKGCTVNLKGFKKDGASKEGLVRFDENFNLKLEEKKKAIPETLTCPKCKKGTVLKGKTAYGCSNYKNDCDFVFSFDEIRKKAAGQTLSKELVFKILNGNS</sequence>
<evidence type="ECO:0000256" key="9">
    <source>
        <dbReference type="ARBA" id="ARBA00031985"/>
    </source>
</evidence>
<comment type="catalytic activity">
    <reaction evidence="1">
        <text>ATP-independent breakage of single-stranded DNA, followed by passage and rejoining.</text>
        <dbReference type="EC" id="5.6.2.1"/>
    </reaction>
</comment>
<dbReference type="PROSITE" id="PS50880">
    <property type="entry name" value="TOPRIM"/>
    <property type="match status" value="1"/>
</dbReference>
<evidence type="ECO:0000256" key="8">
    <source>
        <dbReference type="ARBA" id="ARBA00030003"/>
    </source>
</evidence>
<evidence type="ECO:0000256" key="11">
    <source>
        <dbReference type="ARBA" id="ARBA00032877"/>
    </source>
</evidence>
<dbReference type="SMART" id="SM00437">
    <property type="entry name" value="TOP1Ac"/>
    <property type="match status" value="1"/>
</dbReference>
<evidence type="ECO:0000313" key="15">
    <source>
        <dbReference type="EMBL" id="SNR63464.1"/>
    </source>
</evidence>
<dbReference type="InterPro" id="IPR005738">
    <property type="entry name" value="TopoIII"/>
</dbReference>
<dbReference type="GO" id="GO:0006310">
    <property type="term" value="P:DNA recombination"/>
    <property type="evidence" value="ECO:0007669"/>
    <property type="project" value="TreeGrafter"/>
</dbReference>
<evidence type="ECO:0000256" key="12">
    <source>
        <dbReference type="SAM" id="MobiDB-lite"/>
    </source>
</evidence>
<dbReference type="PRINTS" id="PR00417">
    <property type="entry name" value="PRTPISMRASEI"/>
</dbReference>
<dbReference type="Pfam" id="PF01751">
    <property type="entry name" value="Toprim"/>
    <property type="match status" value="1"/>
</dbReference>
<evidence type="ECO:0000256" key="2">
    <source>
        <dbReference type="ARBA" id="ARBA00009446"/>
    </source>
</evidence>
<evidence type="ECO:0000259" key="13">
    <source>
        <dbReference type="PROSITE" id="PS50880"/>
    </source>
</evidence>
<dbReference type="GO" id="GO:0003917">
    <property type="term" value="F:DNA topoisomerase type I (single strand cut, ATP-independent) activity"/>
    <property type="evidence" value="ECO:0007669"/>
    <property type="project" value="UniProtKB-EC"/>
</dbReference>
<dbReference type="InterPro" id="IPR013825">
    <property type="entry name" value="Topo_IA_cen_sub2"/>
</dbReference>
<dbReference type="SUPFAM" id="SSF56712">
    <property type="entry name" value="Prokaryotic type I DNA topoisomerase"/>
    <property type="match status" value="1"/>
</dbReference>
<dbReference type="Proteomes" id="UP000198384">
    <property type="component" value="Unassembled WGS sequence"/>
</dbReference>
<dbReference type="GO" id="GO:0006281">
    <property type="term" value="P:DNA repair"/>
    <property type="evidence" value="ECO:0007669"/>
    <property type="project" value="TreeGrafter"/>
</dbReference>
<dbReference type="InterPro" id="IPR003602">
    <property type="entry name" value="Topo_IA_DNA-bd_dom"/>
</dbReference>
<dbReference type="PROSITE" id="PS52039">
    <property type="entry name" value="TOPO_IA_2"/>
    <property type="match status" value="1"/>
</dbReference>
<feature type="domain" description="Toprim" evidence="13">
    <location>
        <begin position="1"/>
        <end position="134"/>
    </location>
</feature>
<dbReference type="EC" id="5.6.2.1" evidence="3"/>
<dbReference type="Pfam" id="PF01131">
    <property type="entry name" value="Topoisom_bac"/>
    <property type="match status" value="1"/>
</dbReference>
<dbReference type="GO" id="GO:0003677">
    <property type="term" value="F:DNA binding"/>
    <property type="evidence" value="ECO:0007669"/>
    <property type="project" value="UniProtKB-KW"/>
</dbReference>
<evidence type="ECO:0000259" key="14">
    <source>
        <dbReference type="PROSITE" id="PS52039"/>
    </source>
</evidence>
<comment type="similarity">
    <text evidence="2">Belongs to the type IA topoisomerase family.</text>
</comment>
<dbReference type="InterPro" id="IPR013497">
    <property type="entry name" value="Topo_IA_cen"/>
</dbReference>
<dbReference type="OrthoDB" id="9803554at2"/>
<keyword evidence="7 15" id="KW-0413">Isomerase</keyword>
<feature type="domain" description="Topo IA-type catalytic" evidence="14">
    <location>
        <begin position="151"/>
        <end position="582"/>
    </location>
</feature>
<dbReference type="GO" id="GO:0006265">
    <property type="term" value="P:DNA topological change"/>
    <property type="evidence" value="ECO:0007669"/>
    <property type="project" value="InterPro"/>
</dbReference>
<evidence type="ECO:0000313" key="16">
    <source>
        <dbReference type="Proteomes" id="UP000198384"/>
    </source>
</evidence>
<dbReference type="InterPro" id="IPR023405">
    <property type="entry name" value="Topo_IA_core_domain"/>
</dbReference>
<evidence type="ECO:0000256" key="7">
    <source>
        <dbReference type="ARBA" id="ARBA00023235"/>
    </source>
</evidence>
<keyword evidence="4" id="KW-0479">Metal-binding</keyword>
<protein>
    <recommendedName>
        <fullName evidence="3">DNA topoisomerase</fullName>
        <ecNumber evidence="3">5.6.2.1</ecNumber>
    </recommendedName>
    <alternativeName>
        <fullName evidence="11">Omega-protein</fullName>
    </alternativeName>
    <alternativeName>
        <fullName evidence="10">Relaxing enzyme</fullName>
    </alternativeName>
    <alternativeName>
        <fullName evidence="8">Swivelase</fullName>
    </alternativeName>
    <alternativeName>
        <fullName evidence="9">Untwisting enzyme</fullName>
    </alternativeName>
</protein>
<dbReference type="GO" id="GO:0046872">
    <property type="term" value="F:metal ion binding"/>
    <property type="evidence" value="ECO:0007669"/>
    <property type="project" value="UniProtKB-KW"/>
</dbReference>
<dbReference type="CDD" id="cd03362">
    <property type="entry name" value="TOPRIM_TopoIA_TopoIII"/>
    <property type="match status" value="1"/>
</dbReference>
<evidence type="ECO:0000256" key="5">
    <source>
        <dbReference type="ARBA" id="ARBA00023029"/>
    </source>
</evidence>
<dbReference type="SMART" id="SM00493">
    <property type="entry name" value="TOPRIM"/>
    <property type="match status" value="1"/>
</dbReference>
<evidence type="ECO:0000256" key="6">
    <source>
        <dbReference type="ARBA" id="ARBA00023125"/>
    </source>
</evidence>
<keyword evidence="6" id="KW-0238">DNA-binding</keyword>
<dbReference type="NCBIfam" id="TIGR01056">
    <property type="entry name" value="topB"/>
    <property type="match status" value="1"/>
</dbReference>
<dbReference type="InterPro" id="IPR006171">
    <property type="entry name" value="TOPRIM_dom"/>
</dbReference>
<dbReference type="Gene3D" id="1.10.460.10">
    <property type="entry name" value="Topoisomerase I, domain 2"/>
    <property type="match status" value="1"/>
</dbReference>
<organism evidence="15 16">
    <name type="scientific">Lutibacter agarilyticus</name>
    <dbReference type="NCBI Taxonomy" id="1109740"/>
    <lineage>
        <taxon>Bacteria</taxon>
        <taxon>Pseudomonadati</taxon>
        <taxon>Bacteroidota</taxon>
        <taxon>Flavobacteriia</taxon>
        <taxon>Flavobacteriales</taxon>
        <taxon>Flavobacteriaceae</taxon>
        <taxon>Lutibacter</taxon>
    </lineage>
</organism>
<dbReference type="InterPro" id="IPR000380">
    <property type="entry name" value="Topo_IA"/>
</dbReference>
<dbReference type="Gene3D" id="3.40.50.140">
    <property type="match status" value="1"/>
</dbReference>
<feature type="region of interest" description="Disordered" evidence="12">
    <location>
        <begin position="593"/>
        <end position="612"/>
    </location>
</feature>
<evidence type="ECO:0000256" key="3">
    <source>
        <dbReference type="ARBA" id="ARBA00012891"/>
    </source>
</evidence>
<dbReference type="RefSeq" id="WP_089382114.1">
    <property type="nucleotide sequence ID" value="NZ_FZNT01000007.1"/>
</dbReference>
<evidence type="ECO:0000256" key="1">
    <source>
        <dbReference type="ARBA" id="ARBA00000213"/>
    </source>
</evidence>
<dbReference type="InterPro" id="IPR013826">
    <property type="entry name" value="Topo_IA_cen_sub3"/>
</dbReference>
<proteinExistence type="inferred from homology"/>
<dbReference type="EMBL" id="FZNT01000007">
    <property type="protein sequence ID" value="SNR63464.1"/>
    <property type="molecule type" value="Genomic_DNA"/>
</dbReference>
<dbReference type="InterPro" id="IPR013824">
    <property type="entry name" value="Topo_IA_cen_sub1"/>
</dbReference>
<keyword evidence="16" id="KW-1185">Reference proteome</keyword>
<keyword evidence="5" id="KW-0799">Topoisomerase</keyword>
<accession>A0A238XYP0</accession>
<feature type="compositionally biased region" description="Polar residues" evidence="12">
    <location>
        <begin position="595"/>
        <end position="605"/>
    </location>
</feature>
<reference evidence="15 16" key="1">
    <citation type="submission" date="2017-06" db="EMBL/GenBank/DDBJ databases">
        <authorList>
            <person name="Kim H.J."/>
            <person name="Triplett B.A."/>
        </authorList>
    </citation>
    <scope>NUCLEOTIDE SEQUENCE [LARGE SCALE GENOMIC DNA]</scope>
    <source>
        <strain evidence="15 16">DSM 29150</strain>
    </source>
</reference>
<gene>
    <name evidence="15" type="ORF">SAMN06265371_107123</name>
</gene>